<reference evidence="3 4" key="1">
    <citation type="submission" date="2021-07" db="EMBL/GenBank/DDBJ databases">
        <title>Paenibacillus radiodurans sp. nov., isolated from the southeastern edge of Tengger Desert.</title>
        <authorList>
            <person name="Zhang G."/>
        </authorList>
    </citation>
    <scope>NUCLEOTIDE SEQUENCE [LARGE SCALE GENOMIC DNA]</scope>
    <source>
        <strain evidence="3 4">CCM 7311</strain>
    </source>
</reference>
<dbReference type="PROSITE" id="PS51257">
    <property type="entry name" value="PROKAR_LIPOPROTEIN"/>
    <property type="match status" value="1"/>
</dbReference>
<evidence type="ECO:0000256" key="1">
    <source>
        <dbReference type="SAM" id="MobiDB-lite"/>
    </source>
</evidence>
<name>A0ABS7CJC4_9BACL</name>
<keyword evidence="4" id="KW-1185">Reference proteome</keyword>
<protein>
    <submittedName>
        <fullName evidence="3">ABC transporter substrate-binding protein</fullName>
    </submittedName>
</protein>
<accession>A0ABS7CJC4</accession>
<feature type="signal peptide" evidence="2">
    <location>
        <begin position="1"/>
        <end position="23"/>
    </location>
</feature>
<evidence type="ECO:0000313" key="4">
    <source>
        <dbReference type="Proteomes" id="UP001519887"/>
    </source>
</evidence>
<dbReference type="SUPFAM" id="SSF53850">
    <property type="entry name" value="Periplasmic binding protein-like II"/>
    <property type="match status" value="1"/>
</dbReference>
<dbReference type="Proteomes" id="UP001519887">
    <property type="component" value="Unassembled WGS sequence"/>
</dbReference>
<gene>
    <name evidence="3" type="ORF">K0U00_44080</name>
</gene>
<comment type="caution">
    <text evidence="3">The sequence shown here is derived from an EMBL/GenBank/DDBJ whole genome shotgun (WGS) entry which is preliminary data.</text>
</comment>
<evidence type="ECO:0000313" key="3">
    <source>
        <dbReference type="EMBL" id="MBW7461059.1"/>
    </source>
</evidence>
<feature type="region of interest" description="Disordered" evidence="1">
    <location>
        <begin position="32"/>
        <end position="62"/>
    </location>
</feature>
<organism evidence="3 4">
    <name type="scientific">Paenibacillus sepulcri</name>
    <dbReference type="NCBI Taxonomy" id="359917"/>
    <lineage>
        <taxon>Bacteria</taxon>
        <taxon>Bacillati</taxon>
        <taxon>Bacillota</taxon>
        <taxon>Bacilli</taxon>
        <taxon>Bacillales</taxon>
        <taxon>Paenibacillaceae</taxon>
        <taxon>Paenibacillus</taxon>
    </lineage>
</organism>
<feature type="chain" id="PRO_5045723414" evidence="2">
    <location>
        <begin position="24"/>
        <end position="134"/>
    </location>
</feature>
<proteinExistence type="predicted"/>
<evidence type="ECO:0000256" key="2">
    <source>
        <dbReference type="SAM" id="SignalP"/>
    </source>
</evidence>
<dbReference type="Gene3D" id="3.40.190.10">
    <property type="entry name" value="Periplasmic binding protein-like II"/>
    <property type="match status" value="1"/>
</dbReference>
<sequence>MKSAKRFKGTLAVLLACMMVLVAACSNNGTNNQEGAAAPPSGEENTGNAAATPPADPMAKYDPPIELTTVAFQMENPVYPQGDDIDHNVWRREYEAQLGIKVKNLWVASSSPEVRDQKMSVAIASGNLPDIMDV</sequence>
<feature type="non-terminal residue" evidence="3">
    <location>
        <position position="134"/>
    </location>
</feature>
<keyword evidence="2" id="KW-0732">Signal</keyword>
<dbReference type="EMBL" id="JAHZIK010002657">
    <property type="protein sequence ID" value="MBW7461059.1"/>
    <property type="molecule type" value="Genomic_DNA"/>
</dbReference>